<keyword evidence="4" id="KW-0472">Membrane</keyword>
<dbReference type="Proteomes" id="UP000218418">
    <property type="component" value="Chromosome"/>
</dbReference>
<dbReference type="SUPFAM" id="SSF81442">
    <property type="entry name" value="Cytochrome c oxidase subunit I-like"/>
    <property type="match status" value="1"/>
</dbReference>
<dbReference type="GO" id="GO:0015990">
    <property type="term" value="P:electron transport coupled proton transport"/>
    <property type="evidence" value="ECO:0007669"/>
    <property type="project" value="TreeGrafter"/>
</dbReference>
<dbReference type="Gene3D" id="1.20.210.10">
    <property type="entry name" value="Cytochrome c oxidase-like, subunit I domain"/>
    <property type="match status" value="1"/>
</dbReference>
<name>A0A1Z4LYI0_9CYAN</name>
<dbReference type="GO" id="GO:0020037">
    <property type="term" value="F:heme binding"/>
    <property type="evidence" value="ECO:0007669"/>
    <property type="project" value="InterPro"/>
</dbReference>
<evidence type="ECO:0000313" key="7">
    <source>
        <dbReference type="Proteomes" id="UP000218418"/>
    </source>
</evidence>
<sequence>MTQLQHPQNTEATGEVSAHAHPEAWKWYHYFTFNVDHKVIGIQYLVTSFLFYLIGGLMAVAMRAELATPDADLLNPDLYNAFLTNHGTIMILM</sequence>
<keyword evidence="2" id="KW-0249">Electron transport</keyword>
<evidence type="ECO:0000256" key="3">
    <source>
        <dbReference type="ARBA" id="ARBA00025218"/>
    </source>
</evidence>
<keyword evidence="1" id="KW-0679">Respiratory chain</keyword>
<feature type="transmembrane region" description="Helical" evidence="4">
    <location>
        <begin position="40"/>
        <end position="61"/>
    </location>
</feature>
<dbReference type="EMBL" id="AP018227">
    <property type="protein sequence ID" value="BAY86283.1"/>
    <property type="molecule type" value="Genomic_DNA"/>
</dbReference>
<dbReference type="InterPro" id="IPR023616">
    <property type="entry name" value="Cyt_c_oxase-like_su1_dom"/>
</dbReference>
<reference evidence="6 7" key="1">
    <citation type="submission" date="2017-06" db="EMBL/GenBank/DDBJ databases">
        <title>Genome sequencing of cyanobaciteial culture collection at National Institute for Environmental Studies (NIES).</title>
        <authorList>
            <person name="Hirose Y."/>
            <person name="Shimura Y."/>
            <person name="Fujisawa T."/>
            <person name="Nakamura Y."/>
            <person name="Kawachi M."/>
        </authorList>
    </citation>
    <scope>NUCLEOTIDE SEQUENCE [LARGE SCALE GENOMIC DNA]</scope>
    <source>
        <strain evidence="6 7">NIES-267</strain>
    </source>
</reference>
<evidence type="ECO:0000256" key="4">
    <source>
        <dbReference type="SAM" id="Phobius"/>
    </source>
</evidence>
<dbReference type="AlphaFoldDB" id="A0A1Z4LYI0"/>
<feature type="domain" description="Cytochrome oxidase subunit I profile" evidence="5">
    <location>
        <begin position="21"/>
        <end position="93"/>
    </location>
</feature>
<keyword evidence="4" id="KW-1133">Transmembrane helix</keyword>
<dbReference type="GO" id="GO:0022904">
    <property type="term" value="P:respiratory electron transport chain"/>
    <property type="evidence" value="ECO:0007669"/>
    <property type="project" value="TreeGrafter"/>
</dbReference>
<evidence type="ECO:0000259" key="5">
    <source>
        <dbReference type="PROSITE" id="PS50855"/>
    </source>
</evidence>
<proteinExistence type="predicted"/>
<gene>
    <name evidence="6" type="ORF">NIES267_57890</name>
</gene>
<comment type="function">
    <text evidence="3">Cytochrome c oxidase is the component of the respiratory chain that catalyzes the reduction of oxygen to water. Subunits 1-3 form the functional core of the enzyme complex. CO I is the catalytic subunit of the enzyme. Electrons originating in cytochrome c are transferred via the copper A center of subunit 2 and heme A of subunit 1 to the bimetallic center formed by heme A3 and copper B.</text>
</comment>
<dbReference type="PRINTS" id="PR01165">
    <property type="entry name" value="CYCOXIDASEI"/>
</dbReference>
<keyword evidence="7" id="KW-1185">Reference proteome</keyword>
<dbReference type="PANTHER" id="PTHR10422">
    <property type="entry name" value="CYTOCHROME C OXIDASE SUBUNIT 1"/>
    <property type="match status" value="1"/>
</dbReference>
<evidence type="ECO:0000256" key="2">
    <source>
        <dbReference type="ARBA" id="ARBA00022982"/>
    </source>
</evidence>
<dbReference type="PANTHER" id="PTHR10422:SF18">
    <property type="entry name" value="CYTOCHROME C OXIDASE SUBUNIT 1"/>
    <property type="match status" value="1"/>
</dbReference>
<evidence type="ECO:0000256" key="1">
    <source>
        <dbReference type="ARBA" id="ARBA00022660"/>
    </source>
</evidence>
<dbReference type="GO" id="GO:0009060">
    <property type="term" value="P:aerobic respiration"/>
    <property type="evidence" value="ECO:0007669"/>
    <property type="project" value="InterPro"/>
</dbReference>
<dbReference type="InterPro" id="IPR036927">
    <property type="entry name" value="Cyt_c_oxase-like_su1_sf"/>
</dbReference>
<dbReference type="PROSITE" id="PS50855">
    <property type="entry name" value="COX1"/>
    <property type="match status" value="1"/>
</dbReference>
<dbReference type="GO" id="GO:0016020">
    <property type="term" value="C:membrane"/>
    <property type="evidence" value="ECO:0007669"/>
    <property type="project" value="InterPro"/>
</dbReference>
<dbReference type="Pfam" id="PF00115">
    <property type="entry name" value="COX1"/>
    <property type="match status" value="1"/>
</dbReference>
<dbReference type="GO" id="GO:0004129">
    <property type="term" value="F:cytochrome-c oxidase activity"/>
    <property type="evidence" value="ECO:0007669"/>
    <property type="project" value="InterPro"/>
</dbReference>
<protein>
    <submittedName>
        <fullName evidence="6">Cytochrome c oxidase subunit I</fullName>
    </submittedName>
</protein>
<accession>A0A1Z4LYI0</accession>
<organism evidence="6 7">
    <name type="scientific">Calothrix parasitica NIES-267</name>
    <dbReference type="NCBI Taxonomy" id="1973488"/>
    <lineage>
        <taxon>Bacteria</taxon>
        <taxon>Bacillati</taxon>
        <taxon>Cyanobacteriota</taxon>
        <taxon>Cyanophyceae</taxon>
        <taxon>Nostocales</taxon>
        <taxon>Calotrichaceae</taxon>
        <taxon>Calothrix</taxon>
    </lineage>
</organism>
<keyword evidence="1" id="KW-0813">Transport</keyword>
<evidence type="ECO:0000313" key="6">
    <source>
        <dbReference type="EMBL" id="BAY86283.1"/>
    </source>
</evidence>
<dbReference type="InterPro" id="IPR000883">
    <property type="entry name" value="Cyt_C_Oxase_1"/>
</dbReference>
<keyword evidence="4" id="KW-0812">Transmembrane</keyword>